<dbReference type="PATRIC" id="fig|1301098.3.peg.4734"/>
<comment type="similarity">
    <text evidence="1 5">Belongs to the CoaE family.</text>
</comment>
<gene>
    <name evidence="5 7" type="primary">coaE</name>
    <name evidence="7" type="ORF">PKB_4745</name>
</gene>
<reference evidence="7 8" key="1">
    <citation type="submission" date="2013-03" db="EMBL/GenBank/DDBJ databases">
        <authorList>
            <person name="Linke B."/>
        </authorList>
    </citation>
    <scope>NUCLEOTIDE SEQUENCE [LARGE SCALE GENOMIC DNA]</scope>
    <source>
        <strain evidence="7 8">B13</strain>
    </source>
</reference>
<dbReference type="CDD" id="cd02022">
    <property type="entry name" value="DPCK"/>
    <property type="match status" value="1"/>
</dbReference>
<keyword evidence="5 7" id="KW-0418">Kinase</keyword>
<keyword evidence="5" id="KW-0963">Cytoplasm</keyword>
<dbReference type="PANTHER" id="PTHR10695">
    <property type="entry name" value="DEPHOSPHO-COA KINASE-RELATED"/>
    <property type="match status" value="1"/>
</dbReference>
<dbReference type="eggNOG" id="COG0237">
    <property type="taxonomic scope" value="Bacteria"/>
</dbReference>
<accession>A0A024HNS8</accession>
<dbReference type="GO" id="GO:0004140">
    <property type="term" value="F:dephospho-CoA kinase activity"/>
    <property type="evidence" value="ECO:0007669"/>
    <property type="project" value="UniProtKB-UniRule"/>
</dbReference>
<dbReference type="SUPFAM" id="SSF52540">
    <property type="entry name" value="P-loop containing nucleoside triphosphate hydrolases"/>
    <property type="match status" value="1"/>
</dbReference>
<dbReference type="GO" id="GO:0015937">
    <property type="term" value="P:coenzyme A biosynthetic process"/>
    <property type="evidence" value="ECO:0007669"/>
    <property type="project" value="UniProtKB-UniRule"/>
</dbReference>
<comment type="pathway">
    <text evidence="5">Cofactor biosynthesis; coenzyme A biosynthesis; CoA from (R)-pantothenate: step 5/5.</text>
</comment>
<keyword evidence="8" id="KW-1185">Reference proteome</keyword>
<dbReference type="InterPro" id="IPR001977">
    <property type="entry name" value="Depp_CoAkinase"/>
</dbReference>
<keyword evidence="3 5" id="KW-0067">ATP-binding</keyword>
<evidence type="ECO:0000256" key="2">
    <source>
        <dbReference type="ARBA" id="ARBA00022741"/>
    </source>
</evidence>
<organism evidence="7 8">
    <name type="scientific">Pseudomonas knackmussii (strain DSM 6978 / CCUG 54928 / LMG 23759 / B13)</name>
    <dbReference type="NCBI Taxonomy" id="1301098"/>
    <lineage>
        <taxon>Bacteria</taxon>
        <taxon>Pseudomonadati</taxon>
        <taxon>Pseudomonadota</taxon>
        <taxon>Gammaproteobacteria</taxon>
        <taxon>Pseudomonadales</taxon>
        <taxon>Pseudomonadaceae</taxon>
        <taxon>Pseudomonas</taxon>
    </lineage>
</organism>
<dbReference type="AlphaFoldDB" id="A0A024HNS8"/>
<dbReference type="EC" id="2.7.1.24" evidence="5 6"/>
<reference evidence="7 8" key="2">
    <citation type="submission" date="2014-05" db="EMBL/GenBank/DDBJ databases">
        <title>Genome sequence of the 3-chlorobenzoate degrading bacterium Pseudomonas knackmussii B13 shows multiple evidence for horizontal gene transfer.</title>
        <authorList>
            <person name="Miyazaki R."/>
            <person name="Bertelli C."/>
            <person name="Falquet L."/>
            <person name="Robinson-Rechavi M."/>
            <person name="Gharib W."/>
            <person name="Roy S."/>
            <person name="Van der Meer J.R."/>
        </authorList>
    </citation>
    <scope>NUCLEOTIDE SEQUENCE [LARGE SCALE GENOMIC DNA]</scope>
    <source>
        <strain evidence="7 8">B13</strain>
    </source>
</reference>
<evidence type="ECO:0000313" key="8">
    <source>
        <dbReference type="Proteomes" id="UP000025241"/>
    </source>
</evidence>
<dbReference type="Gene3D" id="3.40.50.300">
    <property type="entry name" value="P-loop containing nucleotide triphosphate hydrolases"/>
    <property type="match status" value="1"/>
</dbReference>
<evidence type="ECO:0000256" key="4">
    <source>
        <dbReference type="ARBA" id="ARBA00022993"/>
    </source>
</evidence>
<sequence>MKPWILGLTGGIGSGKSAAAAHFASLGVHTVDADHAARWVVEPGRPALASIVERFGESMLQADGTLNRAALRERIFQSPEERRWLELLLHPLIGQEIAANLEQAQSPYAILVSPLLVESGQRQMTKRILVVDTPEHLQLERTMRRDSVPEEQVRAILKAQAQRDERLKHADEVLLNDSDLGHLQREVERLHDFYLNLRGGRP</sequence>
<keyword evidence="2 5" id="KW-0547">Nucleotide-binding</keyword>
<dbReference type="OrthoDB" id="9812943at2"/>
<evidence type="ECO:0000256" key="3">
    <source>
        <dbReference type="ARBA" id="ARBA00022840"/>
    </source>
</evidence>
<dbReference type="PANTHER" id="PTHR10695:SF46">
    <property type="entry name" value="BIFUNCTIONAL COENZYME A SYNTHASE-RELATED"/>
    <property type="match status" value="1"/>
</dbReference>
<keyword evidence="4 5" id="KW-0173">Coenzyme A biosynthesis</keyword>
<dbReference type="HOGENOM" id="CLU_057180_1_2_6"/>
<dbReference type="InterPro" id="IPR027417">
    <property type="entry name" value="P-loop_NTPase"/>
</dbReference>
<evidence type="ECO:0000256" key="6">
    <source>
        <dbReference type="NCBIfam" id="TIGR00152"/>
    </source>
</evidence>
<dbReference type="HAMAP" id="MF_00376">
    <property type="entry name" value="Dephospho_CoA_kinase"/>
    <property type="match status" value="1"/>
</dbReference>
<comment type="catalytic activity">
    <reaction evidence="5">
        <text>3'-dephospho-CoA + ATP = ADP + CoA + H(+)</text>
        <dbReference type="Rhea" id="RHEA:18245"/>
        <dbReference type="ChEBI" id="CHEBI:15378"/>
        <dbReference type="ChEBI" id="CHEBI:30616"/>
        <dbReference type="ChEBI" id="CHEBI:57287"/>
        <dbReference type="ChEBI" id="CHEBI:57328"/>
        <dbReference type="ChEBI" id="CHEBI:456216"/>
        <dbReference type="EC" id="2.7.1.24"/>
    </reaction>
</comment>
<keyword evidence="5 7" id="KW-0808">Transferase</keyword>
<dbReference type="UniPathway" id="UPA00241">
    <property type="reaction ID" value="UER00356"/>
</dbReference>
<dbReference type="RefSeq" id="WP_043254953.1">
    <property type="nucleotide sequence ID" value="NZ_HG322950.1"/>
</dbReference>
<evidence type="ECO:0000256" key="5">
    <source>
        <dbReference type="HAMAP-Rule" id="MF_00376"/>
    </source>
</evidence>
<dbReference type="Pfam" id="PF01121">
    <property type="entry name" value="CoaE"/>
    <property type="match status" value="1"/>
</dbReference>
<proteinExistence type="inferred from homology"/>
<dbReference type="GO" id="GO:0005524">
    <property type="term" value="F:ATP binding"/>
    <property type="evidence" value="ECO:0007669"/>
    <property type="project" value="UniProtKB-UniRule"/>
</dbReference>
<comment type="subcellular location">
    <subcellularLocation>
        <location evidence="5">Cytoplasm</location>
    </subcellularLocation>
</comment>
<evidence type="ECO:0000313" key="7">
    <source>
        <dbReference type="EMBL" id="CDF86068.1"/>
    </source>
</evidence>
<name>A0A024HNS8_PSEKB</name>
<feature type="binding site" evidence="5">
    <location>
        <begin position="13"/>
        <end position="18"/>
    </location>
    <ligand>
        <name>ATP</name>
        <dbReference type="ChEBI" id="CHEBI:30616"/>
    </ligand>
</feature>
<evidence type="ECO:0000256" key="1">
    <source>
        <dbReference type="ARBA" id="ARBA00009018"/>
    </source>
</evidence>
<comment type="function">
    <text evidence="5">Catalyzes the phosphorylation of the 3'-hydroxyl group of dephosphocoenzyme A to form coenzyme A.</text>
</comment>
<dbReference type="Proteomes" id="UP000025241">
    <property type="component" value="Chromosome I"/>
</dbReference>
<dbReference type="PROSITE" id="PS51219">
    <property type="entry name" value="DPCK"/>
    <property type="match status" value="1"/>
</dbReference>
<dbReference type="GO" id="GO:0005737">
    <property type="term" value="C:cytoplasm"/>
    <property type="evidence" value="ECO:0007669"/>
    <property type="project" value="UniProtKB-SubCell"/>
</dbReference>
<dbReference type="STRING" id="1301098.PKB_4745"/>
<protein>
    <recommendedName>
        <fullName evidence="5 6">Dephospho-CoA kinase</fullName>
        <ecNumber evidence="5 6">2.7.1.24</ecNumber>
    </recommendedName>
    <alternativeName>
        <fullName evidence="5">Dephosphocoenzyme A kinase</fullName>
    </alternativeName>
</protein>
<dbReference type="NCBIfam" id="TIGR00152">
    <property type="entry name" value="dephospho-CoA kinase"/>
    <property type="match status" value="1"/>
</dbReference>
<dbReference type="EMBL" id="HG322950">
    <property type="protein sequence ID" value="CDF86068.1"/>
    <property type="molecule type" value="Genomic_DNA"/>
</dbReference>
<dbReference type="KEGG" id="pkc:PKB_4745"/>